<evidence type="ECO:0000256" key="9">
    <source>
        <dbReference type="PROSITE-ProRule" id="PRU01091"/>
    </source>
</evidence>
<dbReference type="GO" id="GO:0006355">
    <property type="term" value="P:regulation of DNA-templated transcription"/>
    <property type="evidence" value="ECO:0007669"/>
    <property type="project" value="InterPro"/>
</dbReference>
<dbReference type="Gene3D" id="6.10.250.690">
    <property type="match status" value="1"/>
</dbReference>
<dbReference type="GO" id="GO:0000156">
    <property type="term" value="F:phosphorelay response regulator activity"/>
    <property type="evidence" value="ECO:0007669"/>
    <property type="project" value="TreeGrafter"/>
</dbReference>
<proteinExistence type="predicted"/>
<dbReference type="SUPFAM" id="SSF52172">
    <property type="entry name" value="CheY-like"/>
    <property type="match status" value="1"/>
</dbReference>
<evidence type="ECO:0000259" key="11">
    <source>
        <dbReference type="PROSITE" id="PS51755"/>
    </source>
</evidence>
<keyword evidence="13" id="KW-1185">Reference proteome</keyword>
<evidence type="ECO:0000256" key="5">
    <source>
        <dbReference type="ARBA" id="ARBA00023125"/>
    </source>
</evidence>
<dbReference type="InterPro" id="IPR001789">
    <property type="entry name" value="Sig_transdc_resp-reg_receiver"/>
</dbReference>
<comment type="caution">
    <text evidence="12">The sequence shown here is derived from an EMBL/GenBank/DDBJ whole genome shotgun (WGS) entry which is preliminary data.</text>
</comment>
<dbReference type="PANTHER" id="PTHR48111:SF73">
    <property type="entry name" value="ALKALINE PHOSPHATASE SYNTHESIS TRANSCRIPTIONAL REGULATORY PROTEIN PHOP"/>
    <property type="match status" value="1"/>
</dbReference>
<dbReference type="GO" id="GO:0005829">
    <property type="term" value="C:cytosol"/>
    <property type="evidence" value="ECO:0007669"/>
    <property type="project" value="TreeGrafter"/>
</dbReference>
<keyword evidence="6" id="KW-0804">Transcription</keyword>
<dbReference type="InterPro" id="IPR036388">
    <property type="entry name" value="WH-like_DNA-bd_sf"/>
</dbReference>
<dbReference type="SMART" id="SM00862">
    <property type="entry name" value="Trans_reg_C"/>
    <property type="match status" value="1"/>
</dbReference>
<accession>A0A9J6PAZ5</accession>
<evidence type="ECO:0000256" key="4">
    <source>
        <dbReference type="ARBA" id="ARBA00023015"/>
    </source>
</evidence>
<dbReference type="RefSeq" id="WP_250861477.1">
    <property type="nucleotide sequence ID" value="NZ_JAGSOJ010000005.1"/>
</dbReference>
<dbReference type="SMART" id="SM00448">
    <property type="entry name" value="REC"/>
    <property type="match status" value="1"/>
</dbReference>
<dbReference type="GO" id="GO:0000976">
    <property type="term" value="F:transcription cis-regulatory region binding"/>
    <property type="evidence" value="ECO:0007669"/>
    <property type="project" value="TreeGrafter"/>
</dbReference>
<dbReference type="AlphaFoldDB" id="A0A9J6PAZ5"/>
<dbReference type="PROSITE" id="PS51755">
    <property type="entry name" value="OMPR_PHOB"/>
    <property type="match status" value="1"/>
</dbReference>
<dbReference type="CDD" id="cd17574">
    <property type="entry name" value="REC_OmpR"/>
    <property type="match status" value="1"/>
</dbReference>
<dbReference type="SUPFAM" id="SSF46894">
    <property type="entry name" value="C-terminal effector domain of the bipartite response regulators"/>
    <property type="match status" value="1"/>
</dbReference>
<organism evidence="12 13">
    <name type="scientific">Oceanirhabdus seepicola</name>
    <dbReference type="NCBI Taxonomy" id="2828781"/>
    <lineage>
        <taxon>Bacteria</taxon>
        <taxon>Bacillati</taxon>
        <taxon>Bacillota</taxon>
        <taxon>Clostridia</taxon>
        <taxon>Eubacteriales</taxon>
        <taxon>Clostridiaceae</taxon>
        <taxon>Oceanirhabdus</taxon>
    </lineage>
</organism>
<gene>
    <name evidence="12" type="ORF">KDK92_21560</name>
</gene>
<name>A0A9J6PAZ5_9CLOT</name>
<dbReference type="InterPro" id="IPR001867">
    <property type="entry name" value="OmpR/PhoB-type_DNA-bd"/>
</dbReference>
<dbReference type="Proteomes" id="UP001056429">
    <property type="component" value="Unassembled WGS sequence"/>
</dbReference>
<feature type="modified residue" description="4-aspartylphosphate" evidence="8">
    <location>
        <position position="52"/>
    </location>
</feature>
<reference evidence="12" key="1">
    <citation type="journal article" date="2021" name="mSystems">
        <title>Bacteria and Archaea Synergistically Convert Glycine Betaine to Biogenic Methane in the Formosa Cold Seep of the South China Sea.</title>
        <authorList>
            <person name="Li L."/>
            <person name="Zhang W."/>
            <person name="Zhang S."/>
            <person name="Song L."/>
            <person name="Sun Q."/>
            <person name="Zhang H."/>
            <person name="Xiang H."/>
            <person name="Dong X."/>
        </authorList>
    </citation>
    <scope>NUCLEOTIDE SEQUENCE</scope>
    <source>
        <strain evidence="12">ZWT</strain>
    </source>
</reference>
<evidence type="ECO:0000256" key="2">
    <source>
        <dbReference type="ARBA" id="ARBA00022553"/>
    </source>
</evidence>
<dbReference type="Pfam" id="PF00486">
    <property type="entry name" value="Trans_reg_C"/>
    <property type="match status" value="1"/>
</dbReference>
<keyword evidence="2 8" id="KW-0597">Phosphoprotein</keyword>
<dbReference type="EMBL" id="JAGSOJ010000005">
    <property type="protein sequence ID" value="MCM1992320.1"/>
    <property type="molecule type" value="Genomic_DNA"/>
</dbReference>
<evidence type="ECO:0000256" key="6">
    <source>
        <dbReference type="ARBA" id="ARBA00023163"/>
    </source>
</evidence>
<evidence type="ECO:0000313" key="12">
    <source>
        <dbReference type="EMBL" id="MCM1992320.1"/>
    </source>
</evidence>
<protein>
    <recommendedName>
        <fullName evidence="1">Stage 0 sporulation protein A homolog</fullName>
    </recommendedName>
</protein>
<dbReference type="CDD" id="cd00383">
    <property type="entry name" value="trans_reg_C"/>
    <property type="match status" value="1"/>
</dbReference>
<dbReference type="PROSITE" id="PS50110">
    <property type="entry name" value="RESPONSE_REGULATORY"/>
    <property type="match status" value="1"/>
</dbReference>
<dbReference type="InterPro" id="IPR016032">
    <property type="entry name" value="Sig_transdc_resp-reg_C-effctor"/>
</dbReference>
<keyword evidence="5 9" id="KW-0238">DNA-binding</keyword>
<dbReference type="Gene3D" id="1.10.10.10">
    <property type="entry name" value="Winged helix-like DNA-binding domain superfamily/Winged helix DNA-binding domain"/>
    <property type="match status" value="1"/>
</dbReference>
<dbReference type="PANTHER" id="PTHR48111">
    <property type="entry name" value="REGULATOR OF RPOS"/>
    <property type="match status" value="1"/>
</dbReference>
<evidence type="ECO:0000256" key="7">
    <source>
        <dbReference type="ARBA" id="ARBA00024867"/>
    </source>
</evidence>
<reference evidence="12" key="2">
    <citation type="submission" date="2021-04" db="EMBL/GenBank/DDBJ databases">
        <authorList>
            <person name="Dong X."/>
        </authorList>
    </citation>
    <scope>NUCLEOTIDE SEQUENCE</scope>
    <source>
        <strain evidence="12">ZWT</strain>
    </source>
</reference>
<dbReference type="Gene3D" id="3.40.50.2300">
    <property type="match status" value="1"/>
</dbReference>
<evidence type="ECO:0000256" key="3">
    <source>
        <dbReference type="ARBA" id="ARBA00023012"/>
    </source>
</evidence>
<feature type="domain" description="Response regulatory" evidence="10">
    <location>
        <begin position="3"/>
        <end position="116"/>
    </location>
</feature>
<evidence type="ECO:0000259" key="10">
    <source>
        <dbReference type="PROSITE" id="PS50110"/>
    </source>
</evidence>
<comment type="function">
    <text evidence="7">May play the central regulatory role in sporulation. It may be an element of the effector pathway responsible for the activation of sporulation genes in response to nutritional stress. Spo0A may act in concert with spo0H (a sigma factor) to control the expression of some genes that are critical to the sporulation process.</text>
</comment>
<keyword evidence="3" id="KW-0902">Two-component regulatory system</keyword>
<dbReference type="InterPro" id="IPR011006">
    <property type="entry name" value="CheY-like_superfamily"/>
</dbReference>
<evidence type="ECO:0000256" key="1">
    <source>
        <dbReference type="ARBA" id="ARBA00018672"/>
    </source>
</evidence>
<dbReference type="GO" id="GO:0032993">
    <property type="term" value="C:protein-DNA complex"/>
    <property type="evidence" value="ECO:0007669"/>
    <property type="project" value="TreeGrafter"/>
</dbReference>
<keyword evidence="4" id="KW-0805">Transcription regulation</keyword>
<dbReference type="Pfam" id="PF00072">
    <property type="entry name" value="Response_reg"/>
    <property type="match status" value="1"/>
</dbReference>
<evidence type="ECO:0000313" key="13">
    <source>
        <dbReference type="Proteomes" id="UP001056429"/>
    </source>
</evidence>
<dbReference type="FunFam" id="3.40.50.2300:FF:000001">
    <property type="entry name" value="DNA-binding response regulator PhoB"/>
    <property type="match status" value="1"/>
</dbReference>
<feature type="DNA-binding region" description="OmpR/PhoB-type" evidence="9">
    <location>
        <begin position="129"/>
        <end position="229"/>
    </location>
</feature>
<dbReference type="InterPro" id="IPR039420">
    <property type="entry name" value="WalR-like"/>
</dbReference>
<evidence type="ECO:0000256" key="8">
    <source>
        <dbReference type="PROSITE-ProRule" id="PRU00169"/>
    </source>
</evidence>
<sequence>MEKLLVIEDDESLAIGIKYTLEKEGFNVKVRNCISDGAKAFEEDNFDLVLLDVMLPDGNGFELCEKIRKKSEVPIIFLTACDEEVNIVLGLDLGADDYITKPFRVRELVSRLRAALRRSNMKKESNEYIDKISSGNLTLNLMERKLMKGGKEIFLTTMEYKLIAMFMKSPQKTLSRNVILEKLWDINGEFVDDNTLSVYIRRLREKIEDDPSRPRFIITVRGLGYKWNQGSK</sequence>
<feature type="domain" description="OmpR/PhoB-type" evidence="11">
    <location>
        <begin position="129"/>
        <end position="229"/>
    </location>
</feature>